<proteinExistence type="predicted"/>
<accession>A0ABP7TQI6</accession>
<sequence length="430" mass="49547">MLKRLYHKFQSNDLLKTGSYYSLSSTVNSFAKMFVGIVIMRWLNPYELGLWNAVSIFLAYIPFFQLGIQNGLSIELPILMGNNDADYKKYIASARWYSYFISILFMVGGLMATLASLFFADSFELTLGIGTICIIAASTSLTLHLISTFRTSKSFDKLTKIYIIESITTLLATYLVYQYHYYGILLFNILIVVQHTVLLYIYSPYKDIKPEYSKTFLQKLLKRGMVIMLFYQLRVLAQSFPRWIILALGGVLQLGLFSPAMALKTMMNLLPSQINQFLQPQMGFKYGKDGKASLLWPHINKMIWIYPLICLPVTIGVILFMPYVVTTFFPKYTASILSIQIMSVAFIFSSYATTHNILYTLKAYKEAYVFLFFELIGYAAFPFLCYFTFETDVLSSISIGILINYIFLYLFNYFLLKQVLFADKYNTKIT</sequence>
<reference evidence="8" key="1">
    <citation type="journal article" date="2019" name="Int. J. Syst. Evol. Microbiol.">
        <title>The Global Catalogue of Microorganisms (GCM) 10K type strain sequencing project: providing services to taxonomists for standard genome sequencing and annotation.</title>
        <authorList>
            <consortium name="The Broad Institute Genomics Platform"/>
            <consortium name="The Broad Institute Genome Sequencing Center for Infectious Disease"/>
            <person name="Wu L."/>
            <person name="Ma J."/>
        </authorList>
    </citation>
    <scope>NUCLEOTIDE SEQUENCE [LARGE SCALE GENOMIC DNA]</scope>
    <source>
        <strain evidence="8">JCM 17064</strain>
    </source>
</reference>
<feature type="transmembrane region" description="Helical" evidence="6">
    <location>
        <begin position="395"/>
        <end position="416"/>
    </location>
</feature>
<dbReference type="Proteomes" id="UP001500968">
    <property type="component" value="Unassembled WGS sequence"/>
</dbReference>
<evidence type="ECO:0000256" key="4">
    <source>
        <dbReference type="ARBA" id="ARBA00022989"/>
    </source>
</evidence>
<keyword evidence="8" id="KW-1185">Reference proteome</keyword>
<evidence type="ECO:0000256" key="1">
    <source>
        <dbReference type="ARBA" id="ARBA00004651"/>
    </source>
</evidence>
<dbReference type="PANTHER" id="PTHR30250">
    <property type="entry name" value="PST FAMILY PREDICTED COLANIC ACID TRANSPORTER"/>
    <property type="match status" value="1"/>
</dbReference>
<feature type="transmembrane region" description="Helical" evidence="6">
    <location>
        <begin position="158"/>
        <end position="175"/>
    </location>
</feature>
<comment type="caution">
    <text evidence="7">The sequence shown here is derived from an EMBL/GenBank/DDBJ whole genome shotgun (WGS) entry which is preliminary data.</text>
</comment>
<feature type="transmembrane region" description="Helical" evidence="6">
    <location>
        <begin position="125"/>
        <end position="146"/>
    </location>
</feature>
<dbReference type="RefSeq" id="WP_324691441.1">
    <property type="nucleotide sequence ID" value="NZ_BAABCR010000014.1"/>
</dbReference>
<evidence type="ECO:0000313" key="7">
    <source>
        <dbReference type="EMBL" id="GAA4029733.1"/>
    </source>
</evidence>
<evidence type="ECO:0000256" key="2">
    <source>
        <dbReference type="ARBA" id="ARBA00022475"/>
    </source>
</evidence>
<gene>
    <name evidence="7" type="ORF">GCM10022386_11910</name>
</gene>
<dbReference type="PANTHER" id="PTHR30250:SF11">
    <property type="entry name" value="O-ANTIGEN TRANSPORTER-RELATED"/>
    <property type="match status" value="1"/>
</dbReference>
<feature type="transmembrane region" description="Helical" evidence="6">
    <location>
        <begin position="96"/>
        <end position="119"/>
    </location>
</feature>
<feature type="transmembrane region" description="Helical" evidence="6">
    <location>
        <begin position="181"/>
        <end position="200"/>
    </location>
</feature>
<dbReference type="EMBL" id="BAABCR010000014">
    <property type="protein sequence ID" value="GAA4029733.1"/>
    <property type="molecule type" value="Genomic_DNA"/>
</dbReference>
<protein>
    <recommendedName>
        <fullName evidence="9">Polysaccharide biosynthesis protein</fullName>
    </recommendedName>
</protein>
<comment type="subcellular location">
    <subcellularLocation>
        <location evidence="1">Cell membrane</location>
        <topology evidence="1">Multi-pass membrane protein</topology>
    </subcellularLocation>
</comment>
<keyword evidence="4 6" id="KW-1133">Transmembrane helix</keyword>
<evidence type="ECO:0000256" key="3">
    <source>
        <dbReference type="ARBA" id="ARBA00022692"/>
    </source>
</evidence>
<keyword evidence="3 6" id="KW-0812">Transmembrane</keyword>
<keyword evidence="2" id="KW-1003">Cell membrane</keyword>
<feature type="transmembrane region" description="Helical" evidence="6">
    <location>
        <begin position="303"/>
        <end position="325"/>
    </location>
</feature>
<feature type="transmembrane region" description="Helical" evidence="6">
    <location>
        <begin position="243"/>
        <end position="263"/>
    </location>
</feature>
<feature type="transmembrane region" description="Helical" evidence="6">
    <location>
        <begin position="337"/>
        <end position="361"/>
    </location>
</feature>
<dbReference type="InterPro" id="IPR050833">
    <property type="entry name" value="Poly_Biosynth_Transport"/>
</dbReference>
<feature type="transmembrane region" description="Helical" evidence="6">
    <location>
        <begin position="49"/>
        <end position="68"/>
    </location>
</feature>
<name>A0ABP7TQI6_9FLAO</name>
<evidence type="ECO:0000313" key="8">
    <source>
        <dbReference type="Proteomes" id="UP001500968"/>
    </source>
</evidence>
<feature type="transmembrane region" description="Helical" evidence="6">
    <location>
        <begin position="20"/>
        <end position="43"/>
    </location>
</feature>
<organism evidence="7 8">
    <name type="scientific">Flavobacterium cheonhonense</name>
    <dbReference type="NCBI Taxonomy" id="706185"/>
    <lineage>
        <taxon>Bacteria</taxon>
        <taxon>Pseudomonadati</taxon>
        <taxon>Bacteroidota</taxon>
        <taxon>Flavobacteriia</taxon>
        <taxon>Flavobacteriales</taxon>
        <taxon>Flavobacteriaceae</taxon>
        <taxon>Flavobacterium</taxon>
    </lineage>
</organism>
<evidence type="ECO:0000256" key="6">
    <source>
        <dbReference type="SAM" id="Phobius"/>
    </source>
</evidence>
<feature type="transmembrane region" description="Helical" evidence="6">
    <location>
        <begin position="368"/>
        <end position="389"/>
    </location>
</feature>
<keyword evidence="5 6" id="KW-0472">Membrane</keyword>
<evidence type="ECO:0000256" key="5">
    <source>
        <dbReference type="ARBA" id="ARBA00023136"/>
    </source>
</evidence>
<evidence type="ECO:0008006" key="9">
    <source>
        <dbReference type="Google" id="ProtNLM"/>
    </source>
</evidence>